<accession>A0A968GF15</accession>
<dbReference type="InterPro" id="IPR050102">
    <property type="entry name" value="tRNA_sulfurtransferase_ThiI"/>
</dbReference>
<dbReference type="RefSeq" id="WP_167695173.1">
    <property type="nucleotide sequence ID" value="NZ_CP118181.1"/>
</dbReference>
<dbReference type="GO" id="GO:0000049">
    <property type="term" value="F:tRNA binding"/>
    <property type="evidence" value="ECO:0007669"/>
    <property type="project" value="UniProtKB-UniRule"/>
</dbReference>
<evidence type="ECO:0000256" key="15">
    <source>
        <dbReference type="ARBA" id="ARBA00075337"/>
    </source>
</evidence>
<dbReference type="NCBIfam" id="TIGR00342">
    <property type="entry name" value="tRNA uracil 4-sulfurtransferase ThiI"/>
    <property type="match status" value="1"/>
</dbReference>
<keyword evidence="6 18" id="KW-0067">ATP-binding</keyword>
<evidence type="ECO:0000313" key="21">
    <source>
        <dbReference type="Proteomes" id="UP000778951"/>
    </source>
</evidence>
<feature type="binding site" evidence="18">
    <location>
        <begin position="208"/>
        <end position="209"/>
    </location>
    <ligand>
        <name>ATP</name>
        <dbReference type="ChEBI" id="CHEBI:30616"/>
    </ligand>
</feature>
<evidence type="ECO:0000256" key="18">
    <source>
        <dbReference type="HAMAP-Rule" id="MF_00021"/>
    </source>
</evidence>
<dbReference type="SMART" id="SM00981">
    <property type="entry name" value="THUMP"/>
    <property type="match status" value="1"/>
</dbReference>
<dbReference type="CDD" id="cd11716">
    <property type="entry name" value="THUMP_ThiI"/>
    <property type="match status" value="1"/>
</dbReference>
<comment type="function">
    <text evidence="11 18">Catalyzes the ATP-dependent transfer of a sulfur to tRNA to produce 4-thiouridine in position 8 of tRNAs, which functions as a near-UV photosensor. Also catalyzes the transfer of sulfur to the sulfur carrier protein ThiS, forming ThiS-thiocarboxylate. This is a step in the synthesis of thiazole, in the thiamine biosynthesis pathway. The sulfur is donated as persulfide by IscS.</text>
</comment>
<dbReference type="InterPro" id="IPR049962">
    <property type="entry name" value="THUMP_ThiI"/>
</dbReference>
<dbReference type="EC" id="2.8.1.4" evidence="13 18"/>
<dbReference type="InterPro" id="IPR004114">
    <property type="entry name" value="THUMP_dom"/>
</dbReference>
<feature type="domain" description="THUMP" evidence="19">
    <location>
        <begin position="57"/>
        <end position="164"/>
    </location>
</feature>
<evidence type="ECO:0000256" key="7">
    <source>
        <dbReference type="ARBA" id="ARBA00022884"/>
    </source>
</evidence>
<feature type="binding site" evidence="18">
    <location>
        <begin position="183"/>
        <end position="184"/>
    </location>
    <ligand>
        <name>ATP</name>
        <dbReference type="ChEBI" id="CHEBI:30616"/>
    </ligand>
</feature>
<evidence type="ECO:0000256" key="10">
    <source>
        <dbReference type="ARBA" id="ARBA00052330"/>
    </source>
</evidence>
<evidence type="ECO:0000256" key="5">
    <source>
        <dbReference type="ARBA" id="ARBA00022741"/>
    </source>
</evidence>
<proteinExistence type="inferred from homology"/>
<keyword evidence="2 18" id="KW-0963">Cytoplasm</keyword>
<dbReference type="EMBL" id="JAATLM010000001">
    <property type="protein sequence ID" value="NIZ69072.1"/>
    <property type="molecule type" value="Genomic_DNA"/>
</dbReference>
<evidence type="ECO:0000256" key="13">
    <source>
        <dbReference type="ARBA" id="ARBA00066827"/>
    </source>
</evidence>
<keyword evidence="21" id="KW-1185">Reference proteome</keyword>
<evidence type="ECO:0000313" key="20">
    <source>
        <dbReference type="EMBL" id="NIZ69072.1"/>
    </source>
</evidence>
<protein>
    <recommendedName>
        <fullName evidence="14 18">Probable tRNA sulfurtransferase</fullName>
        <ecNumber evidence="13 18">2.8.1.4</ecNumber>
    </recommendedName>
    <alternativeName>
        <fullName evidence="15 18">Sulfur carrier protein ThiS sulfurtransferase</fullName>
    </alternativeName>
    <alternativeName>
        <fullName evidence="16 18">Thiamine biosynthesis protein ThiI</fullName>
    </alternativeName>
    <alternativeName>
        <fullName evidence="17 18">tRNA 4-thiouridine synthase</fullName>
    </alternativeName>
</protein>
<dbReference type="GO" id="GO:0005829">
    <property type="term" value="C:cytosol"/>
    <property type="evidence" value="ECO:0007669"/>
    <property type="project" value="TreeGrafter"/>
</dbReference>
<dbReference type="InterPro" id="IPR014729">
    <property type="entry name" value="Rossmann-like_a/b/a_fold"/>
</dbReference>
<evidence type="ECO:0000256" key="4">
    <source>
        <dbReference type="ARBA" id="ARBA00022679"/>
    </source>
</evidence>
<dbReference type="GO" id="GO:0052837">
    <property type="term" value="P:thiazole biosynthetic process"/>
    <property type="evidence" value="ECO:0007669"/>
    <property type="project" value="TreeGrafter"/>
</dbReference>
<evidence type="ECO:0000256" key="11">
    <source>
        <dbReference type="ARBA" id="ARBA00058382"/>
    </source>
</evidence>
<evidence type="ECO:0000256" key="17">
    <source>
        <dbReference type="ARBA" id="ARBA00080570"/>
    </source>
</evidence>
<dbReference type="FunFam" id="3.40.50.620:FF:000053">
    <property type="entry name" value="Probable tRNA sulfurtransferase"/>
    <property type="match status" value="1"/>
</dbReference>
<dbReference type="PROSITE" id="PS51165">
    <property type="entry name" value="THUMP"/>
    <property type="match status" value="1"/>
</dbReference>
<evidence type="ECO:0000256" key="8">
    <source>
        <dbReference type="ARBA" id="ARBA00022977"/>
    </source>
</evidence>
<evidence type="ECO:0000256" key="9">
    <source>
        <dbReference type="ARBA" id="ARBA00050570"/>
    </source>
</evidence>
<evidence type="ECO:0000256" key="16">
    <source>
        <dbReference type="ARBA" id="ARBA00077849"/>
    </source>
</evidence>
<dbReference type="InterPro" id="IPR020536">
    <property type="entry name" value="ThiI_AANH"/>
</dbReference>
<keyword evidence="3 18" id="KW-0820">tRNA-binding</keyword>
<reference evidence="20" key="1">
    <citation type="submission" date="2020-03" db="EMBL/GenBank/DDBJ databases">
        <title>Spirochaetal bacteria isolated from arthropods constitute a novel genus Entomospira genus novum within the order Spirochaetales.</title>
        <authorList>
            <person name="Grana-Miraglia L."/>
            <person name="Sikutova S."/>
            <person name="Fingerle V."/>
            <person name="Sing A."/>
            <person name="Castillo-Ramirez S."/>
            <person name="Margos G."/>
            <person name="Rudolf I."/>
        </authorList>
    </citation>
    <scope>NUCLEOTIDE SEQUENCE</scope>
    <source>
        <strain evidence="20">BR149</strain>
    </source>
</reference>
<dbReference type="InterPro" id="IPR049961">
    <property type="entry name" value="ThiI_N"/>
</dbReference>
<dbReference type="Pfam" id="PF22025">
    <property type="entry name" value="ThiI_fer"/>
    <property type="match status" value="1"/>
</dbReference>
<comment type="caution">
    <text evidence="20">The sequence shown here is derived from an EMBL/GenBank/DDBJ whole genome shotgun (WGS) entry which is preliminary data.</text>
</comment>
<dbReference type="AlphaFoldDB" id="A0A968GF15"/>
<dbReference type="Proteomes" id="UP000778951">
    <property type="component" value="Unassembled WGS sequence"/>
</dbReference>
<keyword evidence="5 18" id="KW-0547">Nucleotide-binding</keyword>
<dbReference type="SUPFAM" id="SSF143437">
    <property type="entry name" value="THUMP domain-like"/>
    <property type="match status" value="1"/>
</dbReference>
<gene>
    <name evidence="18 20" type="primary">thiI</name>
    <name evidence="20" type="ORF">HCT48_02440</name>
</gene>
<organism evidence="20 21">
    <name type="scientific">Entomospira culicis</name>
    <dbReference type="NCBI Taxonomy" id="2719989"/>
    <lineage>
        <taxon>Bacteria</taxon>
        <taxon>Pseudomonadati</taxon>
        <taxon>Spirochaetota</taxon>
        <taxon>Spirochaetia</taxon>
        <taxon>Spirochaetales</taxon>
        <taxon>Spirochaetaceae</taxon>
        <taxon>Entomospira</taxon>
    </lineage>
</organism>
<dbReference type="Pfam" id="PF02568">
    <property type="entry name" value="ThiI"/>
    <property type="match status" value="1"/>
</dbReference>
<dbReference type="PANTHER" id="PTHR43209">
    <property type="entry name" value="TRNA SULFURTRANSFERASE"/>
    <property type="match status" value="1"/>
</dbReference>
<evidence type="ECO:0000256" key="14">
    <source>
        <dbReference type="ARBA" id="ARBA00071867"/>
    </source>
</evidence>
<comment type="similarity">
    <text evidence="12 18">Belongs to the ThiI family.</text>
</comment>
<dbReference type="HAMAP" id="MF_00021">
    <property type="entry name" value="ThiI"/>
    <property type="match status" value="1"/>
</dbReference>
<keyword evidence="8 18" id="KW-0784">Thiamine biosynthesis</keyword>
<comment type="pathway">
    <text evidence="18">Cofactor biosynthesis; thiamine diphosphate biosynthesis.</text>
</comment>
<comment type="subcellular location">
    <subcellularLocation>
        <location evidence="1 18">Cytoplasm</location>
    </subcellularLocation>
</comment>
<dbReference type="InterPro" id="IPR003720">
    <property type="entry name" value="tRNA_STrfase"/>
</dbReference>
<feature type="binding site" evidence="18">
    <location>
        <position position="266"/>
    </location>
    <ligand>
        <name>ATP</name>
        <dbReference type="ChEBI" id="CHEBI:30616"/>
    </ligand>
</feature>
<comment type="catalytic activity">
    <reaction evidence="10 18">
        <text>[ThiS sulfur-carrier protein]-C-terminal Gly-Gly-AMP + S-sulfanyl-L-cysteinyl-[cysteine desulfurase] + AH2 = [ThiS sulfur-carrier protein]-C-terminal-Gly-aminoethanethioate + L-cysteinyl-[cysteine desulfurase] + A + AMP + 2 H(+)</text>
        <dbReference type="Rhea" id="RHEA:43340"/>
        <dbReference type="Rhea" id="RHEA-COMP:12157"/>
        <dbReference type="Rhea" id="RHEA-COMP:12158"/>
        <dbReference type="Rhea" id="RHEA-COMP:12910"/>
        <dbReference type="Rhea" id="RHEA-COMP:19908"/>
        <dbReference type="ChEBI" id="CHEBI:13193"/>
        <dbReference type="ChEBI" id="CHEBI:15378"/>
        <dbReference type="ChEBI" id="CHEBI:17499"/>
        <dbReference type="ChEBI" id="CHEBI:29950"/>
        <dbReference type="ChEBI" id="CHEBI:61963"/>
        <dbReference type="ChEBI" id="CHEBI:90618"/>
        <dbReference type="ChEBI" id="CHEBI:232372"/>
        <dbReference type="ChEBI" id="CHEBI:456215"/>
    </reaction>
</comment>
<dbReference type="InterPro" id="IPR054173">
    <property type="entry name" value="ThiI_fer"/>
</dbReference>
<evidence type="ECO:0000256" key="3">
    <source>
        <dbReference type="ARBA" id="ARBA00022555"/>
    </source>
</evidence>
<sequence length="393" mass="43937">MELFLLRAGEYMLKKGSRPLFEKQMQANLKRSLKPYLQRIIMRDGRIYLQCVEGQRKAVSQILNKTFGIADFHWAKESPLVLNEIKSTLQALLETEGVSDALRFKVDVKRPNKSFPMQSYDLSVALGGWLLDLYPQWKVDLHQPELTVKVEIRERVYLYLIKHKERNGAGGLPVGAVGRGVLMLSGGIDSPVAGYMMNKRGMNLVAVHFHTPPYTGEEALQKVEQLAQALAPWNSGKLSLYTINFTEIQLKINQLPKAEFATIVGRILMMKIARLIMLKEDARAIITGEALAQVASQTLESLQVTDALSPALVLRPCVGMDKQEIIEIAQTMKTFATSIIPAADCCSLFAPDRPATRPKIEEVADLITQLAAEDLIEKAFSQAKIVTYPQREA</sequence>
<dbReference type="GO" id="GO:0009229">
    <property type="term" value="P:thiamine diphosphate biosynthetic process"/>
    <property type="evidence" value="ECO:0007669"/>
    <property type="project" value="UniProtKB-UniRule"/>
</dbReference>
<evidence type="ECO:0000256" key="1">
    <source>
        <dbReference type="ARBA" id="ARBA00004496"/>
    </source>
</evidence>
<dbReference type="PANTHER" id="PTHR43209:SF1">
    <property type="entry name" value="TRNA SULFURTRANSFERASE"/>
    <property type="match status" value="1"/>
</dbReference>
<dbReference type="GO" id="GO:0009228">
    <property type="term" value="P:thiamine biosynthetic process"/>
    <property type="evidence" value="ECO:0007669"/>
    <property type="project" value="UniProtKB-KW"/>
</dbReference>
<name>A0A968GF15_9SPIO</name>
<dbReference type="SUPFAM" id="SSF52402">
    <property type="entry name" value="Adenine nucleotide alpha hydrolases-like"/>
    <property type="match status" value="1"/>
</dbReference>
<evidence type="ECO:0000256" key="2">
    <source>
        <dbReference type="ARBA" id="ARBA00022490"/>
    </source>
</evidence>
<keyword evidence="4 18" id="KW-0808">Transferase</keyword>
<dbReference type="GO" id="GO:0002937">
    <property type="term" value="P:tRNA 4-thiouridine biosynthesis"/>
    <property type="evidence" value="ECO:0007669"/>
    <property type="project" value="TreeGrafter"/>
</dbReference>
<feature type="binding site" evidence="18">
    <location>
        <position position="297"/>
    </location>
    <ligand>
        <name>ATP</name>
        <dbReference type="ChEBI" id="CHEBI:30616"/>
    </ligand>
</feature>
<dbReference type="GO" id="GO:0005524">
    <property type="term" value="F:ATP binding"/>
    <property type="evidence" value="ECO:0007669"/>
    <property type="project" value="UniProtKB-UniRule"/>
</dbReference>
<comment type="catalytic activity">
    <reaction evidence="9 18">
        <text>[ThiI sulfur-carrier protein]-S-sulfanyl-L-cysteine + a uridine in tRNA + 2 reduced [2Fe-2S]-[ferredoxin] + ATP + H(+) = [ThiI sulfur-carrier protein]-L-cysteine + a 4-thiouridine in tRNA + 2 oxidized [2Fe-2S]-[ferredoxin] + AMP + diphosphate</text>
        <dbReference type="Rhea" id="RHEA:24176"/>
        <dbReference type="Rhea" id="RHEA-COMP:10000"/>
        <dbReference type="Rhea" id="RHEA-COMP:10001"/>
        <dbReference type="Rhea" id="RHEA-COMP:13337"/>
        <dbReference type="Rhea" id="RHEA-COMP:13338"/>
        <dbReference type="Rhea" id="RHEA-COMP:13339"/>
        <dbReference type="Rhea" id="RHEA-COMP:13340"/>
        <dbReference type="ChEBI" id="CHEBI:15378"/>
        <dbReference type="ChEBI" id="CHEBI:29950"/>
        <dbReference type="ChEBI" id="CHEBI:30616"/>
        <dbReference type="ChEBI" id="CHEBI:33019"/>
        <dbReference type="ChEBI" id="CHEBI:33737"/>
        <dbReference type="ChEBI" id="CHEBI:33738"/>
        <dbReference type="ChEBI" id="CHEBI:61963"/>
        <dbReference type="ChEBI" id="CHEBI:65315"/>
        <dbReference type="ChEBI" id="CHEBI:136798"/>
        <dbReference type="ChEBI" id="CHEBI:456215"/>
        <dbReference type="EC" id="2.8.1.4"/>
    </reaction>
</comment>
<dbReference type="GO" id="GO:0004810">
    <property type="term" value="F:CCA tRNA nucleotidyltransferase activity"/>
    <property type="evidence" value="ECO:0007669"/>
    <property type="project" value="InterPro"/>
</dbReference>
<dbReference type="GO" id="GO:0140741">
    <property type="term" value="F:tRNA-uracil-4 sulfurtransferase activity"/>
    <property type="evidence" value="ECO:0007669"/>
    <property type="project" value="UniProtKB-EC"/>
</dbReference>
<feature type="binding site" evidence="18">
    <location>
        <position position="288"/>
    </location>
    <ligand>
        <name>ATP</name>
        <dbReference type="ChEBI" id="CHEBI:30616"/>
    </ligand>
</feature>
<keyword evidence="7 18" id="KW-0694">RNA-binding</keyword>
<dbReference type="Pfam" id="PF02926">
    <property type="entry name" value="THUMP"/>
    <property type="match status" value="1"/>
</dbReference>
<evidence type="ECO:0000256" key="6">
    <source>
        <dbReference type="ARBA" id="ARBA00022840"/>
    </source>
</evidence>
<evidence type="ECO:0000256" key="12">
    <source>
        <dbReference type="ARBA" id="ARBA00061472"/>
    </source>
</evidence>
<dbReference type="Gene3D" id="3.30.2130.30">
    <property type="match status" value="1"/>
</dbReference>
<evidence type="ECO:0000259" key="19">
    <source>
        <dbReference type="PROSITE" id="PS51165"/>
    </source>
</evidence>
<dbReference type="CDD" id="cd01712">
    <property type="entry name" value="PPase_ThiI"/>
    <property type="match status" value="1"/>
</dbReference>
<dbReference type="Gene3D" id="3.40.50.620">
    <property type="entry name" value="HUPs"/>
    <property type="match status" value="1"/>
</dbReference>